<keyword evidence="2" id="KW-1003">Cell membrane</keyword>
<dbReference type="AlphaFoldDB" id="A0A0F5K2H7"/>
<organism evidence="7 8">
    <name type="scientific">Robbsia andropogonis</name>
    <dbReference type="NCBI Taxonomy" id="28092"/>
    <lineage>
        <taxon>Bacteria</taxon>
        <taxon>Pseudomonadati</taxon>
        <taxon>Pseudomonadota</taxon>
        <taxon>Betaproteobacteria</taxon>
        <taxon>Burkholderiales</taxon>
        <taxon>Burkholderiaceae</taxon>
        <taxon>Robbsia</taxon>
    </lineage>
</organism>
<dbReference type="InterPro" id="IPR001173">
    <property type="entry name" value="Glyco_trans_2-like"/>
</dbReference>
<evidence type="ECO:0000256" key="1">
    <source>
        <dbReference type="ARBA" id="ARBA00004236"/>
    </source>
</evidence>
<keyword evidence="5" id="KW-0472">Membrane</keyword>
<dbReference type="PANTHER" id="PTHR43646">
    <property type="entry name" value="GLYCOSYLTRANSFERASE"/>
    <property type="match status" value="1"/>
</dbReference>
<evidence type="ECO:0000256" key="3">
    <source>
        <dbReference type="ARBA" id="ARBA00022676"/>
    </source>
</evidence>
<evidence type="ECO:0000313" key="8">
    <source>
        <dbReference type="Proteomes" id="UP000033618"/>
    </source>
</evidence>
<dbReference type="GO" id="GO:0016757">
    <property type="term" value="F:glycosyltransferase activity"/>
    <property type="evidence" value="ECO:0007669"/>
    <property type="project" value="UniProtKB-KW"/>
</dbReference>
<evidence type="ECO:0000256" key="4">
    <source>
        <dbReference type="ARBA" id="ARBA00022679"/>
    </source>
</evidence>
<gene>
    <name evidence="7" type="ORF">WM40_07150</name>
</gene>
<reference evidence="7 8" key="1">
    <citation type="submission" date="2015-03" db="EMBL/GenBank/DDBJ databases">
        <title>Draft Genome Sequence of Burkholderia andropogonis type strain ICMP2807, isolated from Sorghum bicolor.</title>
        <authorList>
            <person name="Lopes-Santos L."/>
            <person name="Castro D.B."/>
            <person name="Ottoboni L.M."/>
            <person name="Park D."/>
            <person name="Weirc B.S."/>
            <person name="Destefano S.A."/>
        </authorList>
    </citation>
    <scope>NUCLEOTIDE SEQUENCE [LARGE SCALE GENOMIC DNA]</scope>
    <source>
        <strain evidence="7 8">ICMP2807</strain>
    </source>
</reference>
<dbReference type="Proteomes" id="UP000033618">
    <property type="component" value="Unassembled WGS sequence"/>
</dbReference>
<keyword evidence="4" id="KW-0808">Transferase</keyword>
<name>A0A0F5K2H7_9BURK</name>
<sequence>MRTATSLSGLSTGPAAFAVIVPAHNEARLLPRCLDSIREAVQHGTLAHATVEVIVVLDCCNDASESIVASYGYRALRSAHRNVGLARSMGAAFALGRGAQWLSFTDADSAVPVDWLASQYRLANAGSDAVCGTIVVDDWSQRSSACMSRHEAAYQRIDGHRHVHGANLGLSAAAYLAVGGFAPLRTGEDAALLAALEGIGVAIARPGNPSVVTSAREEARAPDGFAAFLNAIEHTSGIT</sequence>
<comment type="subcellular location">
    <subcellularLocation>
        <location evidence="1">Cell membrane</location>
    </subcellularLocation>
</comment>
<dbReference type="PATRIC" id="fig|28092.6.peg.1692"/>
<evidence type="ECO:0000259" key="6">
    <source>
        <dbReference type="Pfam" id="PF00535"/>
    </source>
</evidence>
<keyword evidence="3" id="KW-0328">Glycosyltransferase</keyword>
<dbReference type="STRING" id="28092.WM40_07150"/>
<proteinExistence type="predicted"/>
<dbReference type="GO" id="GO:0005886">
    <property type="term" value="C:plasma membrane"/>
    <property type="evidence" value="ECO:0007669"/>
    <property type="project" value="UniProtKB-SubCell"/>
</dbReference>
<dbReference type="Pfam" id="PF00535">
    <property type="entry name" value="Glycos_transf_2"/>
    <property type="match status" value="1"/>
</dbReference>
<evidence type="ECO:0000256" key="2">
    <source>
        <dbReference type="ARBA" id="ARBA00022475"/>
    </source>
</evidence>
<feature type="domain" description="Glycosyltransferase 2-like" evidence="6">
    <location>
        <begin position="19"/>
        <end position="145"/>
    </location>
</feature>
<dbReference type="PANTHER" id="PTHR43646:SF2">
    <property type="entry name" value="GLYCOSYLTRANSFERASE 2-LIKE DOMAIN-CONTAINING PROTEIN"/>
    <property type="match status" value="1"/>
</dbReference>
<dbReference type="SUPFAM" id="SSF53448">
    <property type="entry name" value="Nucleotide-diphospho-sugar transferases"/>
    <property type="match status" value="1"/>
</dbReference>
<comment type="caution">
    <text evidence="7">The sequence shown here is derived from an EMBL/GenBank/DDBJ whole genome shotgun (WGS) entry which is preliminary data.</text>
</comment>
<dbReference type="OrthoDB" id="9777873at2"/>
<dbReference type="Gene3D" id="3.90.550.10">
    <property type="entry name" value="Spore Coat Polysaccharide Biosynthesis Protein SpsA, Chain A"/>
    <property type="match status" value="1"/>
</dbReference>
<evidence type="ECO:0000313" key="7">
    <source>
        <dbReference type="EMBL" id="KKB64331.1"/>
    </source>
</evidence>
<evidence type="ECO:0000256" key="5">
    <source>
        <dbReference type="ARBA" id="ARBA00023136"/>
    </source>
</evidence>
<keyword evidence="8" id="KW-1185">Reference proteome</keyword>
<dbReference type="InterPro" id="IPR029044">
    <property type="entry name" value="Nucleotide-diphossugar_trans"/>
</dbReference>
<protein>
    <recommendedName>
        <fullName evidence="6">Glycosyltransferase 2-like domain-containing protein</fullName>
    </recommendedName>
</protein>
<accession>A0A0F5K2H7</accession>
<dbReference type="EMBL" id="LAQU01000005">
    <property type="protein sequence ID" value="KKB64331.1"/>
    <property type="molecule type" value="Genomic_DNA"/>
</dbReference>